<protein>
    <submittedName>
        <fullName evidence="1">Winged helix-turn-helix domain-containing protein</fullName>
    </submittedName>
</protein>
<evidence type="ECO:0000313" key="1">
    <source>
        <dbReference type="EMBL" id="MEZ3162315.1"/>
    </source>
</evidence>
<dbReference type="SUPFAM" id="SSF46785">
    <property type="entry name" value="Winged helix' DNA-binding domain"/>
    <property type="match status" value="1"/>
</dbReference>
<evidence type="ECO:0000313" key="2">
    <source>
        <dbReference type="Proteomes" id="UP001567572"/>
    </source>
</evidence>
<reference evidence="1 2" key="1">
    <citation type="submission" date="2024-06" db="EMBL/GenBank/DDBJ databases">
        <title>Halorubrum miltondacostae sp. nov., a potential PHA producer isolated from an inland solar saltern in Rio Maior, Portugal.</title>
        <authorList>
            <person name="Albuquerque L."/>
            <person name="Viver T."/>
            <person name="Barroso C."/>
            <person name="Claudino R."/>
            <person name="Galvan M."/>
            <person name="Simoes G."/>
            <person name="Lobo Da Cunha A."/>
            <person name="Egas C."/>
        </authorList>
    </citation>
    <scope>NUCLEOTIDE SEQUENCE [LARGE SCALE GENOMIC DNA]</scope>
    <source>
        <strain evidence="1 2">RMP-11</strain>
    </source>
</reference>
<dbReference type="EMBL" id="JBEDNY010000001">
    <property type="protein sequence ID" value="MEZ3162315.1"/>
    <property type="molecule type" value="Genomic_DNA"/>
</dbReference>
<dbReference type="Gene3D" id="1.10.10.10">
    <property type="entry name" value="Winged helix-like DNA-binding domain superfamily/Winged helix DNA-binding domain"/>
    <property type="match status" value="1"/>
</dbReference>
<dbReference type="InterPro" id="IPR036388">
    <property type="entry name" value="WH-like_DNA-bd_sf"/>
</dbReference>
<dbReference type="Pfam" id="PF13412">
    <property type="entry name" value="HTH_24"/>
    <property type="match status" value="1"/>
</dbReference>
<dbReference type="Proteomes" id="UP001567572">
    <property type="component" value="Unassembled WGS sequence"/>
</dbReference>
<organism evidence="1 2">
    <name type="scientific">Halorubrum miltondacostae</name>
    <dbReference type="NCBI Taxonomy" id="3076378"/>
    <lineage>
        <taxon>Archaea</taxon>
        <taxon>Methanobacteriati</taxon>
        <taxon>Methanobacteriota</taxon>
        <taxon>Stenosarchaea group</taxon>
        <taxon>Halobacteria</taxon>
        <taxon>Halobacteriales</taxon>
        <taxon>Haloferacaceae</taxon>
        <taxon>Halorubrum</taxon>
    </lineage>
</organism>
<keyword evidence="2" id="KW-1185">Reference proteome</keyword>
<dbReference type="InterPro" id="IPR036390">
    <property type="entry name" value="WH_DNA-bd_sf"/>
</dbReference>
<comment type="caution">
    <text evidence="1">The sequence shown here is derived from an EMBL/GenBank/DDBJ whole genome shotgun (WGS) entry which is preliminary data.</text>
</comment>
<dbReference type="RefSeq" id="WP_371159005.1">
    <property type="nucleotide sequence ID" value="NZ_JBEDNX010000006.1"/>
</dbReference>
<accession>A0ABD5M1W9</accession>
<name>A0ABD5M1W9_9EURY</name>
<sequence>MGDPGRKPTVSDEEILYVFQQSSDPVLTTSEVAEEIGIGRRGAFDRLRKLTEDGSLEMKKIGETGAVWWSPKALREQYSIK</sequence>
<dbReference type="AlphaFoldDB" id="A0ABD5M1W9"/>
<proteinExistence type="predicted"/>
<gene>
    <name evidence="1" type="ORF">ABNG04_00235</name>
</gene>